<feature type="region of interest" description="Disordered" evidence="1">
    <location>
        <begin position="657"/>
        <end position="677"/>
    </location>
</feature>
<dbReference type="InterPro" id="IPR051638">
    <property type="entry name" value="CTBP_dehydrogenase"/>
</dbReference>
<keyword evidence="3" id="KW-1185">Reference proteome</keyword>
<name>A0A4Z2I7B1_9TELE</name>
<dbReference type="GO" id="GO:0001221">
    <property type="term" value="F:transcription coregulator binding"/>
    <property type="evidence" value="ECO:0007669"/>
    <property type="project" value="TreeGrafter"/>
</dbReference>
<dbReference type="EMBL" id="SRLO01000120">
    <property type="protein sequence ID" value="TNN73838.1"/>
    <property type="molecule type" value="Genomic_DNA"/>
</dbReference>
<proteinExistence type="predicted"/>
<dbReference type="GO" id="GO:0003714">
    <property type="term" value="F:transcription corepressor activity"/>
    <property type="evidence" value="ECO:0007669"/>
    <property type="project" value="TreeGrafter"/>
</dbReference>
<dbReference type="OrthoDB" id="9991913at2759"/>
<dbReference type="PANTHER" id="PTHR46029:SF3">
    <property type="entry name" value="C-TERMINAL-BINDING PROTEIN 2"/>
    <property type="match status" value="1"/>
</dbReference>
<reference evidence="2 3" key="1">
    <citation type="submission" date="2019-03" db="EMBL/GenBank/DDBJ databases">
        <title>First draft genome of Liparis tanakae, snailfish: a comprehensive survey of snailfish specific genes.</title>
        <authorList>
            <person name="Kim W."/>
            <person name="Song I."/>
            <person name="Jeong J.-H."/>
            <person name="Kim D."/>
            <person name="Kim S."/>
            <person name="Ryu S."/>
            <person name="Song J.Y."/>
            <person name="Lee S.K."/>
        </authorList>
    </citation>
    <scope>NUCLEOTIDE SEQUENCE [LARGE SCALE GENOMIC DNA]</scope>
    <source>
        <tissue evidence="2">Muscle</tissue>
    </source>
</reference>
<evidence type="ECO:0000313" key="3">
    <source>
        <dbReference type="Proteomes" id="UP000314294"/>
    </source>
</evidence>
<dbReference type="GO" id="GO:0006357">
    <property type="term" value="P:regulation of transcription by RNA polymerase II"/>
    <property type="evidence" value="ECO:0007669"/>
    <property type="project" value="TreeGrafter"/>
</dbReference>
<accession>A0A4Z2I7B1</accession>
<dbReference type="AlphaFoldDB" id="A0A4Z2I7B1"/>
<feature type="region of interest" description="Disordered" evidence="1">
    <location>
        <begin position="518"/>
        <end position="540"/>
    </location>
</feature>
<organism evidence="2 3">
    <name type="scientific">Liparis tanakae</name>
    <name type="common">Tanaka's snailfish</name>
    <dbReference type="NCBI Taxonomy" id="230148"/>
    <lineage>
        <taxon>Eukaryota</taxon>
        <taxon>Metazoa</taxon>
        <taxon>Chordata</taxon>
        <taxon>Craniata</taxon>
        <taxon>Vertebrata</taxon>
        <taxon>Euteleostomi</taxon>
        <taxon>Actinopterygii</taxon>
        <taxon>Neopterygii</taxon>
        <taxon>Teleostei</taxon>
        <taxon>Neoteleostei</taxon>
        <taxon>Acanthomorphata</taxon>
        <taxon>Eupercaria</taxon>
        <taxon>Perciformes</taxon>
        <taxon>Cottioidei</taxon>
        <taxon>Cottales</taxon>
        <taxon>Liparidae</taxon>
        <taxon>Liparis</taxon>
    </lineage>
</organism>
<feature type="region of interest" description="Disordered" evidence="1">
    <location>
        <begin position="160"/>
        <end position="213"/>
    </location>
</feature>
<gene>
    <name evidence="2" type="ORF">EYF80_015855</name>
</gene>
<dbReference type="GO" id="GO:0140297">
    <property type="term" value="F:DNA-binding transcription factor binding"/>
    <property type="evidence" value="ECO:0007669"/>
    <property type="project" value="TreeGrafter"/>
</dbReference>
<evidence type="ECO:0000313" key="2">
    <source>
        <dbReference type="EMBL" id="TNN73838.1"/>
    </source>
</evidence>
<feature type="compositionally biased region" description="Low complexity" evidence="1">
    <location>
        <begin position="518"/>
        <end position="532"/>
    </location>
</feature>
<protein>
    <submittedName>
        <fullName evidence="2">Uncharacterized protein</fullName>
    </submittedName>
</protein>
<dbReference type="Proteomes" id="UP000314294">
    <property type="component" value="Unassembled WGS sequence"/>
</dbReference>
<evidence type="ECO:0000256" key="1">
    <source>
        <dbReference type="SAM" id="MobiDB-lite"/>
    </source>
</evidence>
<feature type="compositionally biased region" description="Pro residues" evidence="1">
    <location>
        <begin position="194"/>
        <end position="211"/>
    </location>
</feature>
<sequence length="677" mass="72224">MEYRLVLKRSAPLASPMPNSCERSHFVGALGQRGPVWSEGENDWAASRCPHCGTIAGRRSSLPLGGGDRGAWFHHHLGQKADSDLQSSLYRQIQQGRHGEQSLRKSSVPDLCNSHYLRQLMADRASAPPQDYYLADATLSGQLPEESGFYRDNQHLLTRSASHYGPSSGGLRPPWDQGQARAIPSMLPSTSTPIPVPPPPLPPPPPPPPLPVHELSRLYRESLGSKMIPDIHRIGGRSPSPAVYGVHPPLPVYAAESPSFSACQAYNNFNSLCRDPRQPAATGSVADAASQGMDGAFPRGYGAIASQRLPYDPSYDPSSGMVAATAGMTSGLPYQHPSAADPKKMVDPAFLAFLRSEGLAESTITLLLQHGFDSTPMLGMMEDHDVRSVAPNLAQARVLSRVALGCKASGMVTRGRSNSYSNRNDFYVQPQGLTMDPNLMQQPPGTMQTVSPRMGEFLGRRPNSAPSQHLLETTSYAATRPPSGPFPISSGGYSSAVTQGRPFSMYNAHTGLAMSALGQQLPPAPGTPGAAPKTFSGSYSPMELMKRAPNLPLPSPAAAPSPLHSPQLLRKGMNVAPENTIAPATSSSTHHAQNLNNSKMDGERLAAPALAMELSASSVPQSSTEKRHPLCFNVAFDFVSGHGGLCNLCVSDTGKGLSLTPKKSKERQISPPGYFKG</sequence>
<comment type="caution">
    <text evidence="2">The sequence shown here is derived from an EMBL/GenBank/DDBJ whole genome shotgun (WGS) entry which is preliminary data.</text>
</comment>
<dbReference type="GO" id="GO:0005634">
    <property type="term" value="C:nucleus"/>
    <property type="evidence" value="ECO:0007669"/>
    <property type="project" value="TreeGrafter"/>
</dbReference>
<dbReference type="GO" id="GO:0003713">
    <property type="term" value="F:transcription coactivator activity"/>
    <property type="evidence" value="ECO:0007669"/>
    <property type="project" value="TreeGrafter"/>
</dbReference>
<dbReference type="PANTHER" id="PTHR46029">
    <property type="entry name" value="C-TERMINAL-BINDING PROTEIN"/>
    <property type="match status" value="1"/>
</dbReference>